<keyword evidence="3" id="KW-0406">Ion transport</keyword>
<keyword evidence="9" id="KW-1185">Reference proteome</keyword>
<keyword evidence="3" id="KW-0862">Zinc</keyword>
<organism evidence="8 9">
    <name type="scientific">Marinicauda pacifica</name>
    <dbReference type="NCBI Taxonomy" id="1133559"/>
    <lineage>
        <taxon>Bacteria</taxon>
        <taxon>Pseudomonadati</taxon>
        <taxon>Pseudomonadota</taxon>
        <taxon>Alphaproteobacteria</taxon>
        <taxon>Maricaulales</taxon>
        <taxon>Maricaulaceae</taxon>
        <taxon>Marinicauda</taxon>
    </lineage>
</organism>
<dbReference type="AlphaFoldDB" id="A0A4S2HCK6"/>
<sequence>MSGCGCDPAVFDGQSRAYRRALMAVIAINAAMFLVEGVSGFAAGSQALKADALDFAGDAATYAISLAVIGMAVTIRASASLIKALSLGVLALAIVASSIARLFSDGTPQAEIMGLVGLLALAANLVSVLILLRWKDGDSNVRSVWLCSRNDSIGNVAVMGAGGLVALTGSVWPDLLVAFALAGLFLRSGAAIAVQALGELRDPRNAGTGAPQ</sequence>
<proteinExistence type="predicted"/>
<accession>A0A4S2HCK6</accession>
<dbReference type="Proteomes" id="UP000305451">
    <property type="component" value="Unassembled WGS sequence"/>
</dbReference>
<feature type="transmembrane region" description="Helical" evidence="6">
    <location>
        <begin position="153"/>
        <end position="172"/>
    </location>
</feature>
<feature type="transmembrane region" description="Helical" evidence="6">
    <location>
        <begin position="81"/>
        <end position="100"/>
    </location>
</feature>
<dbReference type="Gene3D" id="1.20.1510.10">
    <property type="entry name" value="Cation efflux protein transmembrane domain"/>
    <property type="match status" value="1"/>
</dbReference>
<dbReference type="InterPro" id="IPR050681">
    <property type="entry name" value="CDF/SLC30A"/>
</dbReference>
<evidence type="ECO:0000256" key="5">
    <source>
        <dbReference type="ARBA" id="ARBA00023136"/>
    </source>
</evidence>
<keyword evidence="4 6" id="KW-1133">Transmembrane helix</keyword>
<evidence type="ECO:0000256" key="6">
    <source>
        <dbReference type="SAM" id="Phobius"/>
    </source>
</evidence>
<dbReference type="SUPFAM" id="SSF161111">
    <property type="entry name" value="Cation efflux protein transmembrane domain-like"/>
    <property type="match status" value="1"/>
</dbReference>
<dbReference type="Pfam" id="PF01545">
    <property type="entry name" value="Cation_efflux"/>
    <property type="match status" value="1"/>
</dbReference>
<comment type="subcellular location">
    <subcellularLocation>
        <location evidence="1">Membrane</location>
        <topology evidence="1">Multi-pass membrane protein</topology>
    </subcellularLocation>
</comment>
<feature type="transmembrane region" description="Helical" evidence="6">
    <location>
        <begin position="112"/>
        <end position="132"/>
    </location>
</feature>
<dbReference type="GO" id="GO:0005385">
    <property type="term" value="F:zinc ion transmembrane transporter activity"/>
    <property type="evidence" value="ECO:0007669"/>
    <property type="project" value="TreeGrafter"/>
</dbReference>
<dbReference type="PANTHER" id="PTHR11562:SF17">
    <property type="entry name" value="RE54080P-RELATED"/>
    <property type="match status" value="1"/>
</dbReference>
<dbReference type="InterPro" id="IPR027469">
    <property type="entry name" value="Cation_efflux_TMD_sf"/>
</dbReference>
<comment type="caution">
    <text evidence="8">The sequence shown here is derived from an EMBL/GenBank/DDBJ whole genome shotgun (WGS) entry which is preliminary data.</text>
</comment>
<dbReference type="InterPro" id="IPR058533">
    <property type="entry name" value="Cation_efflux_TM"/>
</dbReference>
<evidence type="ECO:0000256" key="3">
    <source>
        <dbReference type="ARBA" id="ARBA00022906"/>
    </source>
</evidence>
<reference evidence="8 9" key="1">
    <citation type="journal article" date="2013" name="Int. J. Syst. Evol. Microbiol.">
        <title>Marinicauda pacifica gen. nov., sp. nov., a prosthecate alphaproteobacterium of the family Hyphomonadaceae isolated from deep seawater.</title>
        <authorList>
            <person name="Zhang X.Y."/>
            <person name="Li G.W."/>
            <person name="Wang C.S."/>
            <person name="Zhang Y.J."/>
            <person name="Xu X.W."/>
            <person name="Li H."/>
            <person name="Liu A."/>
            <person name="Liu C."/>
            <person name="Xie B.B."/>
            <person name="Qin Q.L."/>
            <person name="Xu Z."/>
            <person name="Chen X.L."/>
            <person name="Zhou B.C."/>
            <person name="Zhang Y.Z."/>
        </authorList>
    </citation>
    <scope>NUCLEOTIDE SEQUENCE [LARGE SCALE GENOMIC DNA]</scope>
    <source>
        <strain evidence="8 9">P-1 km-3</strain>
    </source>
</reference>
<feature type="domain" description="Cation efflux protein transmembrane" evidence="7">
    <location>
        <begin position="22"/>
        <end position="200"/>
    </location>
</feature>
<keyword evidence="2 6" id="KW-0812">Transmembrane</keyword>
<feature type="transmembrane region" description="Helical" evidence="6">
    <location>
        <begin position="178"/>
        <end position="197"/>
    </location>
</feature>
<evidence type="ECO:0000259" key="7">
    <source>
        <dbReference type="Pfam" id="PF01545"/>
    </source>
</evidence>
<evidence type="ECO:0000256" key="4">
    <source>
        <dbReference type="ARBA" id="ARBA00022989"/>
    </source>
</evidence>
<keyword evidence="5 6" id="KW-0472">Membrane</keyword>
<protein>
    <submittedName>
        <fullName evidence="8">Cation transporter</fullName>
    </submittedName>
</protein>
<keyword evidence="3" id="KW-0813">Transport</keyword>
<dbReference type="RefSeq" id="WP_135944920.1">
    <property type="nucleotide sequence ID" value="NZ_BMEI01000002.1"/>
</dbReference>
<feature type="transmembrane region" description="Helical" evidence="6">
    <location>
        <begin position="21"/>
        <end position="43"/>
    </location>
</feature>
<keyword evidence="3" id="KW-0864">Zinc transport</keyword>
<evidence type="ECO:0000313" key="8">
    <source>
        <dbReference type="EMBL" id="TGY93202.1"/>
    </source>
</evidence>
<name>A0A4S2HCK6_9PROT</name>
<evidence type="ECO:0000256" key="2">
    <source>
        <dbReference type="ARBA" id="ARBA00022692"/>
    </source>
</evidence>
<dbReference type="PANTHER" id="PTHR11562">
    <property type="entry name" value="CATION EFFLUX PROTEIN/ ZINC TRANSPORTER"/>
    <property type="match status" value="1"/>
</dbReference>
<dbReference type="GO" id="GO:0005886">
    <property type="term" value="C:plasma membrane"/>
    <property type="evidence" value="ECO:0007669"/>
    <property type="project" value="TreeGrafter"/>
</dbReference>
<evidence type="ECO:0000256" key="1">
    <source>
        <dbReference type="ARBA" id="ARBA00004141"/>
    </source>
</evidence>
<gene>
    <name evidence="8" type="ORF">E5162_09085</name>
</gene>
<evidence type="ECO:0000313" key="9">
    <source>
        <dbReference type="Proteomes" id="UP000305451"/>
    </source>
</evidence>
<dbReference type="EMBL" id="SRXV01000002">
    <property type="protein sequence ID" value="TGY93202.1"/>
    <property type="molecule type" value="Genomic_DNA"/>
</dbReference>
<feature type="transmembrane region" description="Helical" evidence="6">
    <location>
        <begin position="55"/>
        <end position="74"/>
    </location>
</feature>
<dbReference type="OrthoDB" id="9799649at2"/>